<evidence type="ECO:0000259" key="1">
    <source>
        <dbReference type="PROSITE" id="PS51782"/>
    </source>
</evidence>
<dbReference type="RefSeq" id="WP_054773823.1">
    <property type="nucleotide sequence ID" value="NZ_AP019782.1"/>
</dbReference>
<organism evidence="2 3">
    <name type="scientific">Methylogaea oryzae</name>
    <dbReference type="NCBI Taxonomy" id="1295382"/>
    <lineage>
        <taxon>Bacteria</taxon>
        <taxon>Pseudomonadati</taxon>
        <taxon>Pseudomonadota</taxon>
        <taxon>Gammaproteobacteria</taxon>
        <taxon>Methylococcales</taxon>
        <taxon>Methylococcaceae</taxon>
        <taxon>Methylogaea</taxon>
    </lineage>
</organism>
<proteinExistence type="predicted"/>
<reference evidence="2" key="1">
    <citation type="submission" date="2019-06" db="EMBL/GenBank/DDBJ databases">
        <title>Complete genome sequence of Methylogaea oryzae strain JCM16910.</title>
        <authorList>
            <person name="Asakawa S."/>
        </authorList>
    </citation>
    <scope>NUCLEOTIDE SEQUENCE</scope>
    <source>
        <strain evidence="2">E10</strain>
    </source>
</reference>
<gene>
    <name evidence="2" type="ORF">MoryE10_13150</name>
</gene>
<protein>
    <recommendedName>
        <fullName evidence="1">LysM domain-containing protein</fullName>
    </recommendedName>
</protein>
<feature type="domain" description="LysM" evidence="1">
    <location>
        <begin position="179"/>
        <end position="226"/>
    </location>
</feature>
<evidence type="ECO:0000313" key="2">
    <source>
        <dbReference type="EMBL" id="BBL70709.1"/>
    </source>
</evidence>
<dbReference type="InterPro" id="IPR018392">
    <property type="entry name" value="LysM"/>
</dbReference>
<dbReference type="EMBL" id="AP019782">
    <property type="protein sequence ID" value="BBL70709.1"/>
    <property type="molecule type" value="Genomic_DNA"/>
</dbReference>
<dbReference type="Pfam" id="PF19266">
    <property type="entry name" value="CIS_tube"/>
    <property type="match status" value="1"/>
</dbReference>
<sequence length="237" mass="26803">MALISFKLEKLKIRAYSNRRRALGDLIGTFETMFNPESFSQQYAIVYGKNQGMNASNKKVDYARSKPAELKLKLLFDGTGVQQMGVQNLLGNKTVSARVQEFLDLTFRMNGAIHEPNFLVAEWGDLIFSCRLGSVDINYTTFDRNGKPLRAELDMVLVSDMEVKKRMAVENKSSPDLTHARIVRNGDTLPLLSKEIYGSSEHYLWVARSNGLDDFRNLTPGQRIFFPPLPGDETTVQ</sequence>
<dbReference type="InterPro" id="IPR045361">
    <property type="entry name" value="CIS_tube_prot_N"/>
</dbReference>
<evidence type="ECO:0000313" key="3">
    <source>
        <dbReference type="Proteomes" id="UP000824988"/>
    </source>
</evidence>
<dbReference type="Proteomes" id="UP000824988">
    <property type="component" value="Chromosome"/>
</dbReference>
<dbReference type="PROSITE" id="PS51782">
    <property type="entry name" value="LYSM"/>
    <property type="match status" value="1"/>
</dbReference>
<dbReference type="AlphaFoldDB" id="A0A8D5AJE6"/>
<keyword evidence="3" id="KW-1185">Reference proteome</keyword>
<accession>A0A8D5AJE6</accession>
<name>A0A8D5AJE6_9GAMM</name>
<dbReference type="KEGG" id="moz:MoryE10_13150"/>